<sequence>LHARAWKERIIIQAQYKEMEKAGVIEPSNSPWGAAVVLVRKKDGTWRFCVDYRRLNAVTISDVYPLPRMDETLARLDGAAFFSIMDLQSGYWQVPIKESYRPKTAFVTADGIYQFKVMAMGLCSAPGTFQRMVDVVLRGLRWTTCLVYLDDIVVYSRSLDEHVQGLRGVLGRLGGENLKVKEEKCTYTQPQLRALGHFVDKNGVSPDPKQVQSVRDFPHPPVGGSRASKVKNIRAFLGMCSVQESTGKTPFYLLYGREARLPADVVMGVRATPLSEDSDALARNLESAATPEFSQGEEVLVYKPFRKVGRAEKLLHRWLGPFVVVHRASAFNYEVKRPNGRQTELVYVGKMKKFIRGAEWTVVDRESTGAEARKMELQRSNLIAGGKGIRDREAKTRETIPLDEQVQEARNERMDDQVRRSTRARMPPIRYGQMPQAAVGALLLLLGLLGPLMGVQPSQGHSQEAFVRDGVIFQLQGEVFFSDSEWVVVTDVSFGPIENALNKLHLWYTDSAKKKESQAEETKWSAWLRAQMVKRATNGLELLGLVRDRYDTLREAVAGGPRRAKRGIIDVGGTALHWLFGVAKSQDLEGLNGQLQALGGETSGIVSSVAHQATLVNETLRELGEHVLAMQQRDRAHQLL</sequence>
<dbReference type="GO" id="GO:0071897">
    <property type="term" value="P:DNA biosynthetic process"/>
    <property type="evidence" value="ECO:0007669"/>
    <property type="project" value="UniProtKB-ARBA"/>
</dbReference>
<proteinExistence type="predicted"/>
<feature type="non-terminal residue" evidence="3">
    <location>
        <position position="640"/>
    </location>
</feature>
<dbReference type="Gene3D" id="3.10.10.10">
    <property type="entry name" value="HIV Type 1 Reverse Transcriptase, subunit A, domain 1"/>
    <property type="match status" value="1"/>
</dbReference>
<dbReference type="InterPro" id="IPR043128">
    <property type="entry name" value="Rev_trsase/Diguanyl_cyclase"/>
</dbReference>
<dbReference type="SUPFAM" id="SSF56672">
    <property type="entry name" value="DNA/RNA polymerases"/>
    <property type="match status" value="1"/>
</dbReference>
<dbReference type="Proteomes" id="UP000076858">
    <property type="component" value="Unassembled WGS sequence"/>
</dbReference>
<name>A0A164P0G8_9CRUS</name>
<dbReference type="PANTHER" id="PTHR37984">
    <property type="entry name" value="PROTEIN CBG26694"/>
    <property type="match status" value="1"/>
</dbReference>
<dbReference type="InterPro" id="IPR043502">
    <property type="entry name" value="DNA/RNA_pol_sf"/>
</dbReference>
<organism evidence="3 4">
    <name type="scientific">Daphnia magna</name>
    <dbReference type="NCBI Taxonomy" id="35525"/>
    <lineage>
        <taxon>Eukaryota</taxon>
        <taxon>Metazoa</taxon>
        <taxon>Ecdysozoa</taxon>
        <taxon>Arthropoda</taxon>
        <taxon>Crustacea</taxon>
        <taxon>Branchiopoda</taxon>
        <taxon>Diplostraca</taxon>
        <taxon>Cladocera</taxon>
        <taxon>Anomopoda</taxon>
        <taxon>Daphniidae</taxon>
        <taxon>Daphnia</taxon>
    </lineage>
</organism>
<feature type="non-terminal residue" evidence="3">
    <location>
        <position position="1"/>
    </location>
</feature>
<dbReference type="PROSITE" id="PS50878">
    <property type="entry name" value="RT_POL"/>
    <property type="match status" value="1"/>
</dbReference>
<evidence type="ECO:0000259" key="2">
    <source>
        <dbReference type="PROSITE" id="PS50878"/>
    </source>
</evidence>
<dbReference type="STRING" id="35525.A0A164P0G8"/>
<dbReference type="CDD" id="cd01647">
    <property type="entry name" value="RT_LTR"/>
    <property type="match status" value="1"/>
</dbReference>
<accession>A0A164P0G8</accession>
<feature type="domain" description="Reverse transcriptase" evidence="2">
    <location>
        <begin position="20"/>
        <end position="199"/>
    </location>
</feature>
<dbReference type="InterPro" id="IPR000477">
    <property type="entry name" value="RT_dom"/>
</dbReference>
<comment type="caution">
    <text evidence="3">The sequence shown here is derived from an EMBL/GenBank/DDBJ whole genome shotgun (WGS) entry which is preliminary data.</text>
</comment>
<protein>
    <recommendedName>
        <fullName evidence="2">Reverse transcriptase domain-containing protein</fullName>
    </recommendedName>
</protein>
<dbReference type="InterPro" id="IPR050951">
    <property type="entry name" value="Retrovirus_Pol_polyprotein"/>
</dbReference>
<evidence type="ECO:0000256" key="1">
    <source>
        <dbReference type="SAM" id="MobiDB-lite"/>
    </source>
</evidence>
<dbReference type="EMBL" id="LRGB01002749">
    <property type="protein sequence ID" value="KZS06405.1"/>
    <property type="molecule type" value="Genomic_DNA"/>
</dbReference>
<gene>
    <name evidence="3" type="ORF">APZ42_030154</name>
</gene>
<reference evidence="3 4" key="1">
    <citation type="submission" date="2016-03" db="EMBL/GenBank/DDBJ databases">
        <title>EvidentialGene: Evidence-directed Construction of Genes on Genomes.</title>
        <authorList>
            <person name="Gilbert D.G."/>
            <person name="Choi J.-H."/>
            <person name="Mockaitis K."/>
            <person name="Colbourne J."/>
            <person name="Pfrender M."/>
        </authorList>
    </citation>
    <scope>NUCLEOTIDE SEQUENCE [LARGE SCALE GENOMIC DNA]</scope>
    <source>
        <strain evidence="3 4">Xinb3</strain>
        <tissue evidence="3">Complete organism</tissue>
    </source>
</reference>
<dbReference type="AlphaFoldDB" id="A0A164P0G8"/>
<keyword evidence="4" id="KW-1185">Reference proteome</keyword>
<dbReference type="PANTHER" id="PTHR37984:SF5">
    <property type="entry name" value="PROTEIN NYNRIN-LIKE"/>
    <property type="match status" value="1"/>
</dbReference>
<evidence type="ECO:0000313" key="3">
    <source>
        <dbReference type="EMBL" id="KZS06405.1"/>
    </source>
</evidence>
<dbReference type="OrthoDB" id="6496015at2759"/>
<dbReference type="Gene3D" id="3.30.70.270">
    <property type="match status" value="1"/>
</dbReference>
<evidence type="ECO:0000313" key="4">
    <source>
        <dbReference type="Proteomes" id="UP000076858"/>
    </source>
</evidence>
<dbReference type="Pfam" id="PF00078">
    <property type="entry name" value="RVT_1"/>
    <property type="match status" value="1"/>
</dbReference>
<feature type="region of interest" description="Disordered" evidence="1">
    <location>
        <begin position="207"/>
        <end position="226"/>
    </location>
</feature>